<feature type="non-terminal residue" evidence="7">
    <location>
        <position position="312"/>
    </location>
</feature>
<dbReference type="Proteomes" id="UP000885986">
    <property type="component" value="Unassembled WGS sequence"/>
</dbReference>
<protein>
    <submittedName>
        <fullName evidence="7">Thiol reductant ABC exporter subunit CydC</fullName>
    </submittedName>
</protein>
<dbReference type="AlphaFoldDB" id="A0A7C2XG89"/>
<evidence type="ECO:0000256" key="3">
    <source>
        <dbReference type="ARBA" id="ARBA00022989"/>
    </source>
</evidence>
<feature type="transmembrane region" description="Helical" evidence="5">
    <location>
        <begin position="161"/>
        <end position="181"/>
    </location>
</feature>
<keyword evidence="3 5" id="KW-1133">Transmembrane helix</keyword>
<evidence type="ECO:0000256" key="5">
    <source>
        <dbReference type="SAM" id="Phobius"/>
    </source>
</evidence>
<evidence type="ECO:0000256" key="2">
    <source>
        <dbReference type="ARBA" id="ARBA00022692"/>
    </source>
</evidence>
<evidence type="ECO:0000256" key="4">
    <source>
        <dbReference type="ARBA" id="ARBA00023136"/>
    </source>
</evidence>
<feature type="transmembrane region" description="Helical" evidence="5">
    <location>
        <begin position="248"/>
        <end position="269"/>
    </location>
</feature>
<sequence length="312" mass="34235">MKEFIRLLKLMLPQWPWLLLGVGCALLTLLANAALLSLAAWFLAGMALAGISGAPYNYHLPAAGIRTLAIIRTLGRYAERYFSHAATFQLLSSLRVWFFTRLEPLAPAGLGHLHSGDLFSRLKADIDHLDEFYLRFLLPLMTAAAGLALIFAFVYRFSPPLALYLALLWALTGIALPLVLLRLGYQHGVNQVHSLSRMRSTAIDLLRALEELVIFGQSAKLRRELAQECRQQAVIQTGFVRLAAWAEAGMTLGIGLAMAGGLLLLIPLVERGSLPGANLPMLAILALISFEGVQQLPVAFNAWGRIRTSAQR</sequence>
<keyword evidence="2 5" id="KW-0812">Transmembrane</keyword>
<dbReference type="EMBL" id="DSDS01000028">
    <property type="protein sequence ID" value="HET97330.1"/>
    <property type="molecule type" value="Genomic_DNA"/>
</dbReference>
<dbReference type="Gene3D" id="1.20.1560.10">
    <property type="entry name" value="ABC transporter type 1, transmembrane domain"/>
    <property type="match status" value="1"/>
</dbReference>
<evidence type="ECO:0000259" key="6">
    <source>
        <dbReference type="PROSITE" id="PS50929"/>
    </source>
</evidence>
<evidence type="ECO:0000256" key="1">
    <source>
        <dbReference type="ARBA" id="ARBA00004651"/>
    </source>
</evidence>
<organism evidence="7">
    <name type="scientific">Desulfurivibrio alkaliphilus</name>
    <dbReference type="NCBI Taxonomy" id="427923"/>
    <lineage>
        <taxon>Bacteria</taxon>
        <taxon>Pseudomonadati</taxon>
        <taxon>Thermodesulfobacteriota</taxon>
        <taxon>Desulfobulbia</taxon>
        <taxon>Desulfobulbales</taxon>
        <taxon>Desulfobulbaceae</taxon>
        <taxon>Desulfurivibrio</taxon>
    </lineage>
</organism>
<dbReference type="GO" id="GO:0140359">
    <property type="term" value="F:ABC-type transporter activity"/>
    <property type="evidence" value="ECO:0007669"/>
    <property type="project" value="InterPro"/>
</dbReference>
<gene>
    <name evidence="7" type="ORF">ENN98_01235</name>
</gene>
<reference evidence="7" key="1">
    <citation type="journal article" date="2020" name="mSystems">
        <title>Genome- and Community-Level Interaction Insights into Carbon Utilization and Element Cycling Functions of Hydrothermarchaeota in Hydrothermal Sediment.</title>
        <authorList>
            <person name="Zhou Z."/>
            <person name="Liu Y."/>
            <person name="Xu W."/>
            <person name="Pan J."/>
            <person name="Luo Z.H."/>
            <person name="Li M."/>
        </authorList>
    </citation>
    <scope>NUCLEOTIDE SEQUENCE [LARGE SCALE GENOMIC DNA]</scope>
    <source>
        <strain evidence="7">SpSt-1224</strain>
    </source>
</reference>
<comment type="subcellular location">
    <subcellularLocation>
        <location evidence="1">Cell membrane</location>
        <topology evidence="1">Multi-pass membrane protein</topology>
    </subcellularLocation>
</comment>
<name>A0A7C2XG89_9BACT</name>
<dbReference type="InterPro" id="IPR011527">
    <property type="entry name" value="ABC1_TM_dom"/>
</dbReference>
<dbReference type="GO" id="GO:0005886">
    <property type="term" value="C:plasma membrane"/>
    <property type="evidence" value="ECO:0007669"/>
    <property type="project" value="UniProtKB-SubCell"/>
</dbReference>
<dbReference type="PROSITE" id="PS50929">
    <property type="entry name" value="ABC_TM1F"/>
    <property type="match status" value="1"/>
</dbReference>
<feature type="transmembrane region" description="Helical" evidence="5">
    <location>
        <begin position="281"/>
        <end position="303"/>
    </location>
</feature>
<keyword evidence="4 5" id="KW-0472">Membrane</keyword>
<dbReference type="SUPFAM" id="SSF90123">
    <property type="entry name" value="ABC transporter transmembrane region"/>
    <property type="match status" value="1"/>
</dbReference>
<accession>A0A7C2XG89</accession>
<dbReference type="GO" id="GO:0005524">
    <property type="term" value="F:ATP binding"/>
    <property type="evidence" value="ECO:0007669"/>
    <property type="project" value="InterPro"/>
</dbReference>
<comment type="caution">
    <text evidence="7">The sequence shown here is derived from an EMBL/GenBank/DDBJ whole genome shotgun (WGS) entry which is preliminary data.</text>
</comment>
<evidence type="ECO:0000313" key="7">
    <source>
        <dbReference type="EMBL" id="HET97330.1"/>
    </source>
</evidence>
<proteinExistence type="predicted"/>
<feature type="transmembrane region" description="Helical" evidence="5">
    <location>
        <begin position="132"/>
        <end position="155"/>
    </location>
</feature>
<dbReference type="InterPro" id="IPR036640">
    <property type="entry name" value="ABC1_TM_sf"/>
</dbReference>
<dbReference type="PROSITE" id="PS51257">
    <property type="entry name" value="PROKAR_LIPOPROTEIN"/>
    <property type="match status" value="1"/>
</dbReference>
<feature type="domain" description="ABC transmembrane type-1" evidence="6">
    <location>
        <begin position="25"/>
        <end position="305"/>
    </location>
</feature>